<comment type="caution">
    <text evidence="8">The sequence shown here is derived from an EMBL/GenBank/DDBJ whole genome shotgun (WGS) entry which is preliminary data.</text>
</comment>
<dbReference type="PROSITE" id="PS51012">
    <property type="entry name" value="ABC_TM2"/>
    <property type="match status" value="1"/>
</dbReference>
<feature type="transmembrane region" description="Helical" evidence="6">
    <location>
        <begin position="57"/>
        <end position="82"/>
    </location>
</feature>
<evidence type="ECO:0000256" key="5">
    <source>
        <dbReference type="ARBA" id="ARBA00023251"/>
    </source>
</evidence>
<dbReference type="PANTHER" id="PTHR43027:SF1">
    <property type="entry name" value="DOXORUBICIN RESISTANCE ABC TRANSPORTER PERMEASE PROTEIN DRRC-RELATED"/>
    <property type="match status" value="1"/>
</dbReference>
<sequence>MTTFLDQALVETGRLLRRWSRQQEVLSTTLVLPILLLLMFELVLSRTLGTSDGAEPLYGFVPLIAIAGAMYGAMGTGESLFGERQSGLLRRFWVLPVHRASALLGRLIAECARATVATLLVVVVGILLGLRFDNGWIGVFGVIAVPVIVVAGFTPLVVAVGVSRAGGQAVQVFAIVVLVGMFFNSGFVPLENYPGWLQPIVRGQPMSCAIETMRGFLLGGPVATPLIQTVAWAVGMIAVFGALAVRGYRKAAES</sequence>
<evidence type="ECO:0000256" key="1">
    <source>
        <dbReference type="ARBA" id="ARBA00004141"/>
    </source>
</evidence>
<keyword evidence="3 6" id="KW-1133">Transmembrane helix</keyword>
<evidence type="ECO:0000256" key="6">
    <source>
        <dbReference type="RuleBase" id="RU361157"/>
    </source>
</evidence>
<dbReference type="InterPro" id="IPR047817">
    <property type="entry name" value="ABC2_TM_bact-type"/>
</dbReference>
<evidence type="ECO:0000256" key="2">
    <source>
        <dbReference type="ARBA" id="ARBA00022692"/>
    </source>
</evidence>
<keyword evidence="5" id="KW-0046">Antibiotic resistance</keyword>
<keyword evidence="4 6" id="KW-0472">Membrane</keyword>
<dbReference type="PANTHER" id="PTHR43027">
    <property type="entry name" value="DOXORUBICIN RESISTANCE ABC TRANSPORTER PERMEASE PROTEIN DRRC-RELATED"/>
    <property type="match status" value="1"/>
</dbReference>
<reference evidence="8" key="1">
    <citation type="journal article" date="2014" name="Int. J. Syst. Evol. Microbiol.">
        <title>Complete genome sequence of Corynebacterium casei LMG S-19264T (=DSM 44701T), isolated from a smear-ripened cheese.</title>
        <authorList>
            <consortium name="US DOE Joint Genome Institute (JGI-PGF)"/>
            <person name="Walter F."/>
            <person name="Albersmeier A."/>
            <person name="Kalinowski J."/>
            <person name="Ruckert C."/>
        </authorList>
    </citation>
    <scope>NUCLEOTIDE SEQUENCE</scope>
    <source>
        <strain evidence="8">CGMCC 4.3508</strain>
    </source>
</reference>
<dbReference type="InterPro" id="IPR013525">
    <property type="entry name" value="ABC2_TM"/>
</dbReference>
<evidence type="ECO:0000256" key="3">
    <source>
        <dbReference type="ARBA" id="ARBA00022989"/>
    </source>
</evidence>
<comment type="subcellular location">
    <subcellularLocation>
        <location evidence="6">Cell membrane</location>
        <topology evidence="6">Multi-pass membrane protein</topology>
    </subcellularLocation>
    <subcellularLocation>
        <location evidence="1">Membrane</location>
        <topology evidence="1">Multi-pass membrane protein</topology>
    </subcellularLocation>
</comment>
<dbReference type="Proteomes" id="UP000638263">
    <property type="component" value="Unassembled WGS sequence"/>
</dbReference>
<protein>
    <recommendedName>
        <fullName evidence="6">Transport permease protein</fullName>
    </recommendedName>
</protein>
<keyword evidence="9" id="KW-1185">Reference proteome</keyword>
<evidence type="ECO:0000313" key="9">
    <source>
        <dbReference type="Proteomes" id="UP000638263"/>
    </source>
</evidence>
<feature type="transmembrane region" description="Helical" evidence="6">
    <location>
        <begin position="25"/>
        <end position="45"/>
    </location>
</feature>
<keyword evidence="2 6" id="KW-0812">Transmembrane</keyword>
<comment type="similarity">
    <text evidence="6">Belongs to the ABC-2 integral membrane protein family.</text>
</comment>
<evidence type="ECO:0000256" key="4">
    <source>
        <dbReference type="ARBA" id="ARBA00023136"/>
    </source>
</evidence>
<feature type="transmembrane region" description="Helical" evidence="6">
    <location>
        <begin position="226"/>
        <end position="245"/>
    </location>
</feature>
<proteinExistence type="inferred from homology"/>
<evidence type="ECO:0000259" key="7">
    <source>
        <dbReference type="PROSITE" id="PS51012"/>
    </source>
</evidence>
<feature type="transmembrane region" description="Helical" evidence="6">
    <location>
        <begin position="103"/>
        <end position="130"/>
    </location>
</feature>
<dbReference type="InterPro" id="IPR052902">
    <property type="entry name" value="ABC-2_transporter"/>
</dbReference>
<feature type="transmembrane region" description="Helical" evidence="6">
    <location>
        <begin position="136"/>
        <end position="162"/>
    </location>
</feature>
<reference evidence="8" key="2">
    <citation type="submission" date="2020-09" db="EMBL/GenBank/DDBJ databases">
        <authorList>
            <person name="Sun Q."/>
            <person name="Zhou Y."/>
        </authorList>
    </citation>
    <scope>NUCLEOTIDE SEQUENCE</scope>
    <source>
        <strain evidence="8">CGMCC 4.3508</strain>
    </source>
</reference>
<dbReference type="PIRSF" id="PIRSF006648">
    <property type="entry name" value="DrrB"/>
    <property type="match status" value="1"/>
</dbReference>
<dbReference type="RefSeq" id="WP_058857049.1">
    <property type="nucleotide sequence ID" value="NZ_BMMH01000009.1"/>
</dbReference>
<feature type="domain" description="ABC transmembrane type-2" evidence="7">
    <location>
        <begin position="24"/>
        <end position="251"/>
    </location>
</feature>
<dbReference type="GO" id="GO:0140359">
    <property type="term" value="F:ABC-type transporter activity"/>
    <property type="evidence" value="ECO:0007669"/>
    <property type="project" value="InterPro"/>
</dbReference>
<dbReference type="EMBL" id="BMMH01000009">
    <property type="protein sequence ID" value="GGL23370.1"/>
    <property type="molecule type" value="Genomic_DNA"/>
</dbReference>
<evidence type="ECO:0000313" key="8">
    <source>
        <dbReference type="EMBL" id="GGL23370.1"/>
    </source>
</evidence>
<dbReference type="GO" id="GO:0043190">
    <property type="term" value="C:ATP-binding cassette (ABC) transporter complex"/>
    <property type="evidence" value="ECO:0007669"/>
    <property type="project" value="InterPro"/>
</dbReference>
<dbReference type="AlphaFoldDB" id="A0A917VV65"/>
<gene>
    <name evidence="8" type="primary">drrC</name>
    <name evidence="8" type="ORF">GCM10011588_42880</name>
</gene>
<keyword evidence="6" id="KW-0813">Transport</keyword>
<dbReference type="Pfam" id="PF01061">
    <property type="entry name" value="ABC2_membrane"/>
    <property type="match status" value="1"/>
</dbReference>
<name>A0A917VV65_9NOCA</name>
<feature type="transmembrane region" description="Helical" evidence="6">
    <location>
        <begin position="169"/>
        <end position="188"/>
    </location>
</feature>
<keyword evidence="6" id="KW-1003">Cell membrane</keyword>
<dbReference type="InterPro" id="IPR000412">
    <property type="entry name" value="ABC_2_transport"/>
</dbReference>
<organism evidence="8 9">
    <name type="scientific">Nocardia jinanensis</name>
    <dbReference type="NCBI Taxonomy" id="382504"/>
    <lineage>
        <taxon>Bacteria</taxon>
        <taxon>Bacillati</taxon>
        <taxon>Actinomycetota</taxon>
        <taxon>Actinomycetes</taxon>
        <taxon>Mycobacteriales</taxon>
        <taxon>Nocardiaceae</taxon>
        <taxon>Nocardia</taxon>
    </lineage>
</organism>
<dbReference type="GO" id="GO:0046677">
    <property type="term" value="P:response to antibiotic"/>
    <property type="evidence" value="ECO:0007669"/>
    <property type="project" value="UniProtKB-KW"/>
</dbReference>
<accession>A0A917VV65</accession>